<name>A0A426XGG6_ENSVE</name>
<evidence type="ECO:0000313" key="1">
    <source>
        <dbReference type="EMBL" id="RRT38552.1"/>
    </source>
</evidence>
<sequence length="79" mass="8883">MQRRPASARAPYKGRLGCDKCKQLLAEAATCKRATDWERDTHRKTACGQKHRSTGACHRASRPWTRRLLATRSTVTCVG</sequence>
<accession>A0A426XGG6</accession>
<comment type="caution">
    <text evidence="1">The sequence shown here is derived from an EMBL/GenBank/DDBJ whole genome shotgun (WGS) entry which is preliminary data.</text>
</comment>
<dbReference type="AlphaFoldDB" id="A0A426XGG6"/>
<gene>
    <name evidence="1" type="ORF">B296_00030224</name>
</gene>
<protein>
    <submittedName>
        <fullName evidence="1">Uncharacterized protein</fullName>
    </submittedName>
</protein>
<dbReference type="EMBL" id="AMZH03021096">
    <property type="protein sequence ID" value="RRT38552.1"/>
    <property type="molecule type" value="Genomic_DNA"/>
</dbReference>
<organism evidence="1 2">
    <name type="scientific">Ensete ventricosum</name>
    <name type="common">Abyssinian banana</name>
    <name type="synonym">Musa ensete</name>
    <dbReference type="NCBI Taxonomy" id="4639"/>
    <lineage>
        <taxon>Eukaryota</taxon>
        <taxon>Viridiplantae</taxon>
        <taxon>Streptophyta</taxon>
        <taxon>Embryophyta</taxon>
        <taxon>Tracheophyta</taxon>
        <taxon>Spermatophyta</taxon>
        <taxon>Magnoliopsida</taxon>
        <taxon>Liliopsida</taxon>
        <taxon>Zingiberales</taxon>
        <taxon>Musaceae</taxon>
        <taxon>Ensete</taxon>
    </lineage>
</organism>
<dbReference type="Proteomes" id="UP000287651">
    <property type="component" value="Unassembled WGS sequence"/>
</dbReference>
<reference evidence="1 2" key="1">
    <citation type="journal article" date="2014" name="Agronomy (Basel)">
        <title>A Draft Genome Sequence for Ensete ventricosum, the Drought-Tolerant Tree Against Hunger.</title>
        <authorList>
            <person name="Harrison J."/>
            <person name="Moore K.A."/>
            <person name="Paszkiewicz K."/>
            <person name="Jones T."/>
            <person name="Grant M."/>
            <person name="Ambacheew D."/>
            <person name="Muzemil S."/>
            <person name="Studholme D.J."/>
        </authorList>
    </citation>
    <scope>NUCLEOTIDE SEQUENCE [LARGE SCALE GENOMIC DNA]</scope>
</reference>
<evidence type="ECO:0000313" key="2">
    <source>
        <dbReference type="Proteomes" id="UP000287651"/>
    </source>
</evidence>
<proteinExistence type="predicted"/>